<comment type="caution">
    <text evidence="11">The sequence shown here is derived from an EMBL/GenBank/DDBJ whole genome shotgun (WGS) entry which is preliminary data.</text>
</comment>
<name>A0A2S5STY9_9BURK</name>
<dbReference type="SUPFAM" id="SSF50182">
    <property type="entry name" value="Sm-like ribonucleoproteins"/>
    <property type="match status" value="1"/>
</dbReference>
<dbReference type="InterPro" id="IPR052702">
    <property type="entry name" value="MscS-like_channel"/>
</dbReference>
<dbReference type="InterPro" id="IPR023408">
    <property type="entry name" value="MscS_beta-dom_sf"/>
</dbReference>
<dbReference type="SUPFAM" id="SSF82861">
    <property type="entry name" value="Mechanosensitive channel protein MscS (YggB), transmembrane region"/>
    <property type="match status" value="1"/>
</dbReference>
<feature type="transmembrane region" description="Helical" evidence="7">
    <location>
        <begin position="210"/>
        <end position="230"/>
    </location>
</feature>
<dbReference type="Pfam" id="PF21082">
    <property type="entry name" value="MS_channel_3rd"/>
    <property type="match status" value="1"/>
</dbReference>
<keyword evidence="3" id="KW-1003">Cell membrane</keyword>
<dbReference type="PANTHER" id="PTHR30347:SF1">
    <property type="entry name" value="MECHANOSENSITIVE CHANNEL MSCK"/>
    <property type="match status" value="1"/>
</dbReference>
<feature type="transmembrane region" description="Helical" evidence="7">
    <location>
        <begin position="25"/>
        <end position="45"/>
    </location>
</feature>
<keyword evidence="12" id="KW-1185">Reference proteome</keyword>
<organism evidence="11 12">
    <name type="scientific">Caldimonas caldifontis</name>
    <dbReference type="NCBI Taxonomy" id="1452508"/>
    <lineage>
        <taxon>Bacteria</taxon>
        <taxon>Pseudomonadati</taxon>
        <taxon>Pseudomonadota</taxon>
        <taxon>Betaproteobacteria</taxon>
        <taxon>Burkholderiales</taxon>
        <taxon>Sphaerotilaceae</taxon>
        <taxon>Caldimonas</taxon>
    </lineage>
</organism>
<dbReference type="InterPro" id="IPR010920">
    <property type="entry name" value="LSM_dom_sf"/>
</dbReference>
<proteinExistence type="inferred from homology"/>
<feature type="domain" description="Mechanosensitive ion channel MscS" evidence="8">
    <location>
        <begin position="253"/>
        <end position="318"/>
    </location>
</feature>
<dbReference type="GO" id="GO:0008381">
    <property type="term" value="F:mechanosensitive monoatomic ion channel activity"/>
    <property type="evidence" value="ECO:0007669"/>
    <property type="project" value="UniProtKB-ARBA"/>
</dbReference>
<evidence type="ECO:0000256" key="7">
    <source>
        <dbReference type="SAM" id="Phobius"/>
    </source>
</evidence>
<feature type="transmembrane region" description="Helical" evidence="7">
    <location>
        <begin position="84"/>
        <end position="106"/>
    </location>
</feature>
<feature type="transmembrane region" description="Helical" evidence="7">
    <location>
        <begin position="57"/>
        <end position="78"/>
    </location>
</feature>
<dbReference type="PANTHER" id="PTHR30347">
    <property type="entry name" value="POTASSIUM CHANNEL RELATED"/>
    <property type="match status" value="1"/>
</dbReference>
<dbReference type="InterPro" id="IPR049278">
    <property type="entry name" value="MS_channel_C"/>
</dbReference>
<dbReference type="Gene3D" id="3.30.70.100">
    <property type="match status" value="1"/>
</dbReference>
<feature type="transmembrane region" description="Helical" evidence="7">
    <location>
        <begin position="242"/>
        <end position="264"/>
    </location>
</feature>
<keyword evidence="5 7" id="KW-1133">Transmembrane helix</keyword>
<feature type="transmembrane region" description="Helical" evidence="7">
    <location>
        <begin position="168"/>
        <end position="189"/>
    </location>
</feature>
<evidence type="ECO:0000259" key="10">
    <source>
        <dbReference type="Pfam" id="PF21088"/>
    </source>
</evidence>
<protein>
    <submittedName>
        <fullName evidence="11">Mechanosensitive ion channel protein</fullName>
    </submittedName>
</protein>
<sequence>MTSAVADTPKDLPSLLAALAQPSSLIELAVIAACLVLAWALVRLVRGPHAPQASVWFGRRVIDGVLFPVVALALVYGARVAAESWVPLAVFRVAVPVLMSLVIIRMSVRVLSAAFPESALMRAAERTISWVAWMAVVLWITGVLPVLLEELERIQWKLGGATVSLRQILEGTLSAGFVMMVALWISAAIEAQLLKGVMGERLSLRKAASNAVRAGLVFVGLLVALSSVGIDLTALSVLGGAVGVGIGFGLQKLAANYVSGFVILAERSLRIGDFVRVADFEGRVTDITTRYTVVRAANGREAIVPNEMLITTRVENLSLADRNMLLSTVVQVAYGTDVDGLRARIIERVRQVPRVLQEPGPAAHLTAFAADGLELTVFFWIADPENGQAGVRSGVNLAILSLFNELGVEIPYPQRVVHVRAPAQDVKPPAAAEPSPGRGQCLD</sequence>
<dbReference type="SUPFAM" id="SSF82689">
    <property type="entry name" value="Mechanosensitive channel protein MscS (YggB), C-terminal domain"/>
    <property type="match status" value="1"/>
</dbReference>
<reference evidence="11 12" key="1">
    <citation type="submission" date="2018-02" db="EMBL/GenBank/DDBJ databases">
        <title>Reclassifiation of [Polyangium] brachysporum DSM 7029 as Guopingzhaonella breviflexa gen. nov., sp. nov., a member of the family Comamonadaceae.</title>
        <authorList>
            <person name="Tang B."/>
        </authorList>
    </citation>
    <scope>NUCLEOTIDE SEQUENCE [LARGE SCALE GENOMIC DNA]</scope>
    <source>
        <strain evidence="11 12">BCRC 80649</strain>
    </source>
</reference>
<dbReference type="Pfam" id="PF21088">
    <property type="entry name" value="MS_channel_1st"/>
    <property type="match status" value="1"/>
</dbReference>
<evidence type="ECO:0000256" key="6">
    <source>
        <dbReference type="ARBA" id="ARBA00023136"/>
    </source>
</evidence>
<dbReference type="RefSeq" id="WP_104302750.1">
    <property type="nucleotide sequence ID" value="NZ_PSNX01000009.1"/>
</dbReference>
<evidence type="ECO:0000256" key="3">
    <source>
        <dbReference type="ARBA" id="ARBA00022475"/>
    </source>
</evidence>
<evidence type="ECO:0000256" key="1">
    <source>
        <dbReference type="ARBA" id="ARBA00004651"/>
    </source>
</evidence>
<comment type="similarity">
    <text evidence="2">Belongs to the MscS (TC 1.A.23) family.</text>
</comment>
<dbReference type="Gene3D" id="1.10.287.1260">
    <property type="match status" value="1"/>
</dbReference>
<dbReference type="Proteomes" id="UP000238605">
    <property type="component" value="Unassembled WGS sequence"/>
</dbReference>
<evidence type="ECO:0000256" key="5">
    <source>
        <dbReference type="ARBA" id="ARBA00022989"/>
    </source>
</evidence>
<evidence type="ECO:0000313" key="11">
    <source>
        <dbReference type="EMBL" id="PPE66154.1"/>
    </source>
</evidence>
<dbReference type="InterPro" id="IPR006685">
    <property type="entry name" value="MscS_channel_2nd"/>
</dbReference>
<dbReference type="InterPro" id="IPR011066">
    <property type="entry name" value="MscS_channel_C_sf"/>
</dbReference>
<accession>A0A2S5STY9</accession>
<dbReference type="Gene3D" id="2.30.30.60">
    <property type="match status" value="1"/>
</dbReference>
<keyword evidence="6 7" id="KW-0472">Membrane</keyword>
<dbReference type="AlphaFoldDB" id="A0A2S5STY9"/>
<dbReference type="EMBL" id="PSNX01000009">
    <property type="protein sequence ID" value="PPE66154.1"/>
    <property type="molecule type" value="Genomic_DNA"/>
</dbReference>
<dbReference type="InterPro" id="IPR049142">
    <property type="entry name" value="MS_channel_1st"/>
</dbReference>
<feature type="transmembrane region" description="Helical" evidence="7">
    <location>
        <begin position="127"/>
        <end position="148"/>
    </location>
</feature>
<dbReference type="OrthoDB" id="9809206at2"/>
<dbReference type="Pfam" id="PF00924">
    <property type="entry name" value="MS_channel_2nd"/>
    <property type="match status" value="1"/>
</dbReference>
<keyword evidence="4 7" id="KW-0812">Transmembrane</keyword>
<evidence type="ECO:0000259" key="8">
    <source>
        <dbReference type="Pfam" id="PF00924"/>
    </source>
</evidence>
<evidence type="ECO:0000256" key="2">
    <source>
        <dbReference type="ARBA" id="ARBA00008017"/>
    </source>
</evidence>
<evidence type="ECO:0000256" key="4">
    <source>
        <dbReference type="ARBA" id="ARBA00022692"/>
    </source>
</evidence>
<feature type="domain" description="Mechanosensitive ion channel transmembrane helices 2/3" evidence="10">
    <location>
        <begin position="211"/>
        <end position="251"/>
    </location>
</feature>
<feature type="domain" description="Mechanosensitive ion channel MscS C-terminal" evidence="9">
    <location>
        <begin position="328"/>
        <end position="410"/>
    </location>
</feature>
<gene>
    <name evidence="11" type="ORF">C1704_10830</name>
</gene>
<comment type="subcellular location">
    <subcellularLocation>
        <location evidence="1">Cell membrane</location>
        <topology evidence="1">Multi-pass membrane protein</topology>
    </subcellularLocation>
</comment>
<evidence type="ECO:0000259" key="9">
    <source>
        <dbReference type="Pfam" id="PF21082"/>
    </source>
</evidence>
<dbReference type="GO" id="GO:0005886">
    <property type="term" value="C:plasma membrane"/>
    <property type="evidence" value="ECO:0007669"/>
    <property type="project" value="UniProtKB-SubCell"/>
</dbReference>
<evidence type="ECO:0000313" key="12">
    <source>
        <dbReference type="Proteomes" id="UP000238605"/>
    </source>
</evidence>
<dbReference type="InterPro" id="IPR011014">
    <property type="entry name" value="MscS_channel_TM-2"/>
</dbReference>